<comment type="caution">
    <text evidence="1">The sequence shown here is derived from an EMBL/GenBank/DDBJ whole genome shotgun (WGS) entry which is preliminary data.</text>
</comment>
<protein>
    <submittedName>
        <fullName evidence="1">Uncharacterized protein</fullName>
    </submittedName>
</protein>
<gene>
    <name evidence="1" type="ORF">ACH5RR_001266</name>
</gene>
<dbReference type="Proteomes" id="UP001630127">
    <property type="component" value="Unassembled WGS sequence"/>
</dbReference>
<dbReference type="EMBL" id="JBJUIK010000001">
    <property type="protein sequence ID" value="KAL3537900.1"/>
    <property type="molecule type" value="Genomic_DNA"/>
</dbReference>
<evidence type="ECO:0000313" key="2">
    <source>
        <dbReference type="Proteomes" id="UP001630127"/>
    </source>
</evidence>
<reference evidence="1 2" key="1">
    <citation type="submission" date="2024-11" db="EMBL/GenBank/DDBJ databases">
        <title>A near-complete genome assembly of Cinchona calisaya.</title>
        <authorList>
            <person name="Lian D.C."/>
            <person name="Zhao X.W."/>
            <person name="Wei L."/>
        </authorList>
    </citation>
    <scope>NUCLEOTIDE SEQUENCE [LARGE SCALE GENOMIC DNA]</scope>
    <source>
        <tissue evidence="1">Nenye</tissue>
    </source>
</reference>
<sequence length="81" mass="9339">MEPLHGQSQKEEEESKALIKAKEEGWMQIKVMGKFLFLKVIVPNQPLIGCNSVESFVFYTLAMPNKKQHVSLENCWACELR</sequence>
<name>A0ABD3B2X7_9GENT</name>
<evidence type="ECO:0000313" key="1">
    <source>
        <dbReference type="EMBL" id="KAL3537900.1"/>
    </source>
</evidence>
<proteinExistence type="predicted"/>
<dbReference type="AlphaFoldDB" id="A0ABD3B2X7"/>
<accession>A0ABD3B2X7</accession>
<organism evidence="1 2">
    <name type="scientific">Cinchona calisaya</name>
    <dbReference type="NCBI Taxonomy" id="153742"/>
    <lineage>
        <taxon>Eukaryota</taxon>
        <taxon>Viridiplantae</taxon>
        <taxon>Streptophyta</taxon>
        <taxon>Embryophyta</taxon>
        <taxon>Tracheophyta</taxon>
        <taxon>Spermatophyta</taxon>
        <taxon>Magnoliopsida</taxon>
        <taxon>eudicotyledons</taxon>
        <taxon>Gunneridae</taxon>
        <taxon>Pentapetalae</taxon>
        <taxon>asterids</taxon>
        <taxon>lamiids</taxon>
        <taxon>Gentianales</taxon>
        <taxon>Rubiaceae</taxon>
        <taxon>Cinchonoideae</taxon>
        <taxon>Cinchoneae</taxon>
        <taxon>Cinchona</taxon>
    </lineage>
</organism>
<keyword evidence="2" id="KW-1185">Reference proteome</keyword>